<keyword evidence="7 11" id="KW-0798">TonB box</keyword>
<evidence type="ECO:0000256" key="7">
    <source>
        <dbReference type="ARBA" id="ARBA00023077"/>
    </source>
</evidence>
<dbReference type="InterPro" id="IPR036942">
    <property type="entry name" value="Beta-barrel_TonB_sf"/>
</dbReference>
<proteinExistence type="inferred from homology"/>
<evidence type="ECO:0000313" key="14">
    <source>
        <dbReference type="EMBL" id="SOC27055.1"/>
    </source>
</evidence>
<feature type="domain" description="TonB-dependent receptor plug" evidence="13">
    <location>
        <begin position="63"/>
        <end position="165"/>
    </location>
</feature>
<dbReference type="EMBL" id="OBML01000017">
    <property type="protein sequence ID" value="SOC27055.1"/>
    <property type="molecule type" value="Genomic_DNA"/>
</dbReference>
<dbReference type="Pfam" id="PF00593">
    <property type="entry name" value="TonB_dep_Rec_b-barrel"/>
    <property type="match status" value="1"/>
</dbReference>
<keyword evidence="8 10" id="KW-0472">Membrane</keyword>
<keyword evidence="5" id="KW-0732">Signal</keyword>
<evidence type="ECO:0000256" key="4">
    <source>
        <dbReference type="ARBA" id="ARBA00022692"/>
    </source>
</evidence>
<dbReference type="Proteomes" id="UP000219331">
    <property type="component" value="Unassembled WGS sequence"/>
</dbReference>
<organism evidence="14 15">
    <name type="scientific">Stappia indica</name>
    <dbReference type="NCBI Taxonomy" id="538381"/>
    <lineage>
        <taxon>Bacteria</taxon>
        <taxon>Pseudomonadati</taxon>
        <taxon>Pseudomonadota</taxon>
        <taxon>Alphaproteobacteria</taxon>
        <taxon>Hyphomicrobiales</taxon>
        <taxon>Stappiaceae</taxon>
        <taxon>Stappia</taxon>
    </lineage>
</organism>
<keyword evidence="15" id="KW-1185">Reference proteome</keyword>
<dbReference type="AlphaFoldDB" id="A0A285TSU2"/>
<comment type="similarity">
    <text evidence="10 11">Belongs to the TonB-dependent receptor family.</text>
</comment>
<evidence type="ECO:0000256" key="11">
    <source>
        <dbReference type="RuleBase" id="RU003357"/>
    </source>
</evidence>
<accession>A0A285TSU2</accession>
<dbReference type="Gene3D" id="2.40.170.20">
    <property type="entry name" value="TonB-dependent receptor, beta-barrel domain"/>
    <property type="match status" value="1"/>
</dbReference>
<dbReference type="RefSeq" id="WP_097176647.1">
    <property type="nucleotide sequence ID" value="NZ_OBML01000017.1"/>
</dbReference>
<keyword evidence="9 10" id="KW-0998">Cell outer membrane</keyword>
<reference evidence="14 15" key="1">
    <citation type="submission" date="2017-08" db="EMBL/GenBank/DDBJ databases">
        <authorList>
            <person name="de Groot N.N."/>
        </authorList>
    </citation>
    <scope>NUCLEOTIDE SEQUENCE [LARGE SCALE GENOMIC DNA]</scope>
    <source>
        <strain evidence="14 15">USBA 352</strain>
    </source>
</reference>
<dbReference type="OrthoDB" id="9760333at2"/>
<name>A0A285TSU2_9HYPH</name>
<keyword evidence="2 10" id="KW-0813">Transport</keyword>
<keyword evidence="4 10" id="KW-0812">Transmembrane</keyword>
<evidence type="ECO:0000256" key="9">
    <source>
        <dbReference type="ARBA" id="ARBA00023237"/>
    </source>
</evidence>
<dbReference type="Gene3D" id="2.170.130.10">
    <property type="entry name" value="TonB-dependent receptor, plug domain"/>
    <property type="match status" value="1"/>
</dbReference>
<dbReference type="GO" id="GO:0015889">
    <property type="term" value="P:cobalamin transport"/>
    <property type="evidence" value="ECO:0007669"/>
    <property type="project" value="TreeGrafter"/>
</dbReference>
<evidence type="ECO:0000256" key="5">
    <source>
        <dbReference type="ARBA" id="ARBA00022729"/>
    </source>
</evidence>
<dbReference type="SUPFAM" id="SSF56935">
    <property type="entry name" value="Porins"/>
    <property type="match status" value="1"/>
</dbReference>
<evidence type="ECO:0000256" key="1">
    <source>
        <dbReference type="ARBA" id="ARBA00004571"/>
    </source>
</evidence>
<evidence type="ECO:0000256" key="8">
    <source>
        <dbReference type="ARBA" id="ARBA00023136"/>
    </source>
</evidence>
<dbReference type="InterPro" id="IPR012910">
    <property type="entry name" value="Plug_dom"/>
</dbReference>
<dbReference type="PROSITE" id="PS52016">
    <property type="entry name" value="TONB_DEPENDENT_REC_3"/>
    <property type="match status" value="1"/>
</dbReference>
<keyword evidence="6" id="KW-0406">Ion transport</keyword>
<evidence type="ECO:0000256" key="3">
    <source>
        <dbReference type="ARBA" id="ARBA00022452"/>
    </source>
</evidence>
<dbReference type="GO" id="GO:0009279">
    <property type="term" value="C:cell outer membrane"/>
    <property type="evidence" value="ECO:0007669"/>
    <property type="project" value="UniProtKB-SubCell"/>
</dbReference>
<sequence length="660" mass="72011">MSSISRGALRARPVAAVLGAGMGAAMIAAPGEARAQGFEEEPTQLRRIVVSAGRTPVAAEAVGRAHTVITGEELETTQQRYVADALRKVPGLAVSRTGGNGGMTQIRIRGSEANHVLVLIDGVEVAATSSGEFDFGGLQVADIERIEVLRGPQSAIYGSNASSGVIAITTKGGIRNDLEITGRAETGTDKTVAGNVGVRGGGERFDIAVSGAWRQNEGFNISQFGSEKDGDRNATLNGRFNWDITEALSLDLSARYVDRKSDTDDQDSAWPPTPTEGLVIDTPGYNATKEFYSGVGLSWSLFDDRLVQKARAEYTGLERRGFNTGSMNGNDDRRLHLSYQATVTAATPDFLDAEHSLTGAIEWEREHYKNAFPAYDPSQVPGKQRDLTSYVAEYRGAFLDALFFSAGLRYDRNDQFKDTLTYSASAAYLLRETGTRFHASVGTGVTNPTFSEQFGFIPATFTGNPNLQPEKNFAWDIGIEQRFWDGRAVADVTYFNERLEDEIWTPWVPGVGSSPANMAGISRRQGIEVSLGVELLADLYAKGTYTYLDATEPTGLQEVRRPRHSGSLSLTYAFHDGRGNLFLDTIFNGRMKDNEFISATPQTRVTLSEYFLVNVGGDYKVSDNFTVYGRVENLLDQRYQEVYSYNSQGLTAYAGIKASF</sequence>
<evidence type="ECO:0000313" key="15">
    <source>
        <dbReference type="Proteomes" id="UP000219331"/>
    </source>
</evidence>
<evidence type="ECO:0000259" key="12">
    <source>
        <dbReference type="Pfam" id="PF00593"/>
    </source>
</evidence>
<comment type="subcellular location">
    <subcellularLocation>
        <location evidence="1 10">Cell outer membrane</location>
        <topology evidence="1 10">Multi-pass membrane protein</topology>
    </subcellularLocation>
</comment>
<keyword evidence="3 10" id="KW-1134">Transmembrane beta strand</keyword>
<dbReference type="PANTHER" id="PTHR30069">
    <property type="entry name" value="TONB-DEPENDENT OUTER MEMBRANE RECEPTOR"/>
    <property type="match status" value="1"/>
</dbReference>
<dbReference type="GO" id="GO:0006811">
    <property type="term" value="P:monoatomic ion transport"/>
    <property type="evidence" value="ECO:0007669"/>
    <property type="project" value="UniProtKB-KW"/>
</dbReference>
<dbReference type="InterPro" id="IPR000531">
    <property type="entry name" value="Beta-barrel_TonB"/>
</dbReference>
<evidence type="ECO:0000256" key="6">
    <source>
        <dbReference type="ARBA" id="ARBA00023065"/>
    </source>
</evidence>
<protein>
    <submittedName>
        <fullName evidence="14">Vitamin B12 transporter</fullName>
    </submittedName>
</protein>
<dbReference type="CDD" id="cd01347">
    <property type="entry name" value="ligand_gated_channel"/>
    <property type="match status" value="1"/>
</dbReference>
<dbReference type="InterPro" id="IPR037066">
    <property type="entry name" value="Plug_dom_sf"/>
</dbReference>
<evidence type="ECO:0000256" key="10">
    <source>
        <dbReference type="PROSITE-ProRule" id="PRU01360"/>
    </source>
</evidence>
<feature type="domain" description="TonB-dependent receptor-like beta-barrel" evidence="12">
    <location>
        <begin position="200"/>
        <end position="634"/>
    </location>
</feature>
<dbReference type="STRING" id="538381.GCA_001696535_02851"/>
<dbReference type="PANTHER" id="PTHR30069:SF53">
    <property type="entry name" value="COLICIN I RECEPTOR-RELATED"/>
    <property type="match status" value="1"/>
</dbReference>
<evidence type="ECO:0000256" key="2">
    <source>
        <dbReference type="ARBA" id="ARBA00022448"/>
    </source>
</evidence>
<dbReference type="Pfam" id="PF07715">
    <property type="entry name" value="Plug"/>
    <property type="match status" value="1"/>
</dbReference>
<gene>
    <name evidence="14" type="ORF">SAMN05421512_11751</name>
</gene>
<dbReference type="InterPro" id="IPR039426">
    <property type="entry name" value="TonB-dep_rcpt-like"/>
</dbReference>
<evidence type="ECO:0000259" key="13">
    <source>
        <dbReference type="Pfam" id="PF07715"/>
    </source>
</evidence>